<keyword evidence="3" id="KW-1185">Reference proteome</keyword>
<dbReference type="Proteomes" id="UP000515917">
    <property type="component" value="Chromosome"/>
</dbReference>
<proteinExistence type="predicted"/>
<reference evidence="2 3" key="1">
    <citation type="submission" date="2018-01" db="EMBL/GenBank/DDBJ databases">
        <title>Genome sequence of Iodobacter sp. strain PCH194 isolated from Indian Trans-Himalaya.</title>
        <authorList>
            <person name="Kumar V."/>
            <person name="Thakur V."/>
            <person name="Kumar S."/>
            <person name="Singh D."/>
        </authorList>
    </citation>
    <scope>NUCLEOTIDE SEQUENCE [LARGE SCALE GENOMIC DNA]</scope>
    <source>
        <strain evidence="2 3">PCH194</strain>
    </source>
</reference>
<feature type="chain" id="PRO_5028988723" description="Secreted protein" evidence="1">
    <location>
        <begin position="20"/>
        <end position="128"/>
    </location>
</feature>
<sequence length="128" mass="14996">MKKIIFPLIFSIYAICAQAETTNVFCAAADGDYWYWAKDKNENLVQVSGTWERAFPSSGAYFYYFSISEESFNNIRKLCRQGEHTQPADNKHSKWYIFQITKPDQSHYFAPGRYTDLFDLNSSFQLRV</sequence>
<organism evidence="2 3">
    <name type="scientific">Iodobacter fluviatilis</name>
    <dbReference type="NCBI Taxonomy" id="537"/>
    <lineage>
        <taxon>Bacteria</taxon>
        <taxon>Pseudomonadati</taxon>
        <taxon>Pseudomonadota</taxon>
        <taxon>Betaproteobacteria</taxon>
        <taxon>Neisseriales</taxon>
        <taxon>Chitinibacteraceae</taxon>
        <taxon>Iodobacter</taxon>
    </lineage>
</organism>
<keyword evidence="1" id="KW-0732">Signal</keyword>
<protein>
    <recommendedName>
        <fullName evidence="4">Secreted protein</fullName>
    </recommendedName>
</protein>
<evidence type="ECO:0000313" key="3">
    <source>
        <dbReference type="Proteomes" id="UP000515917"/>
    </source>
</evidence>
<gene>
    <name evidence="2" type="ORF">C1H71_00790</name>
</gene>
<name>A0A7G3G4S0_9NEIS</name>
<dbReference type="EMBL" id="CP025781">
    <property type="protein sequence ID" value="QBC42236.1"/>
    <property type="molecule type" value="Genomic_DNA"/>
</dbReference>
<evidence type="ECO:0000313" key="2">
    <source>
        <dbReference type="EMBL" id="QBC42236.1"/>
    </source>
</evidence>
<dbReference type="RefSeq" id="WP_130104864.1">
    <property type="nucleotide sequence ID" value="NZ_CP025781.1"/>
</dbReference>
<dbReference type="AlphaFoldDB" id="A0A7G3G4S0"/>
<evidence type="ECO:0008006" key="4">
    <source>
        <dbReference type="Google" id="ProtNLM"/>
    </source>
</evidence>
<accession>A0A7G3G4S0</accession>
<feature type="signal peptide" evidence="1">
    <location>
        <begin position="1"/>
        <end position="19"/>
    </location>
</feature>
<evidence type="ECO:0000256" key="1">
    <source>
        <dbReference type="SAM" id="SignalP"/>
    </source>
</evidence>
<dbReference type="KEGG" id="ifl:C1H71_00790"/>